<name>A0A0F5LD26_9HYPH</name>
<evidence type="ECO:0000256" key="4">
    <source>
        <dbReference type="PIRSR" id="PIRSR001365-2"/>
    </source>
</evidence>
<comment type="similarity">
    <text evidence="2">Belongs to the DapA family.</text>
</comment>
<dbReference type="AlphaFoldDB" id="A0A0F5LD26"/>
<comment type="caution">
    <text evidence="5">The sequence shown here is derived from an EMBL/GenBank/DDBJ whole genome shotgun (WGS) entry which is preliminary data.</text>
</comment>
<evidence type="ECO:0000256" key="3">
    <source>
        <dbReference type="PIRSR" id="PIRSR001365-1"/>
    </source>
</evidence>
<dbReference type="PANTHER" id="PTHR12128:SF67">
    <property type="entry name" value="BLR3884 PROTEIN"/>
    <property type="match status" value="1"/>
</dbReference>
<keyword evidence="1 2" id="KW-0456">Lyase</keyword>
<dbReference type="InterPro" id="IPR013785">
    <property type="entry name" value="Aldolase_TIM"/>
</dbReference>
<dbReference type="SMART" id="SM01130">
    <property type="entry name" value="DHDPS"/>
    <property type="match status" value="1"/>
</dbReference>
<dbReference type="Proteomes" id="UP000033514">
    <property type="component" value="Unassembled WGS sequence"/>
</dbReference>
<evidence type="ECO:0000313" key="5">
    <source>
        <dbReference type="EMBL" id="KKB80165.1"/>
    </source>
</evidence>
<evidence type="ECO:0000256" key="2">
    <source>
        <dbReference type="PIRNR" id="PIRNR001365"/>
    </source>
</evidence>
<dbReference type="PATRIC" id="fig|361041.3.peg.720"/>
<accession>A0A0F5LD26</accession>
<dbReference type="CDD" id="cd00408">
    <property type="entry name" value="DHDPS-like"/>
    <property type="match status" value="1"/>
</dbReference>
<proteinExistence type="inferred from homology"/>
<dbReference type="Pfam" id="PF00701">
    <property type="entry name" value="DHDPS"/>
    <property type="match status" value="1"/>
</dbReference>
<dbReference type="PRINTS" id="PR00146">
    <property type="entry name" value="DHPICSNTHASE"/>
</dbReference>
<dbReference type="InterPro" id="IPR002220">
    <property type="entry name" value="DapA-like"/>
</dbReference>
<protein>
    <submittedName>
        <fullName evidence="5">Dihydrodipicolinate synthetase</fullName>
    </submittedName>
</protein>
<dbReference type="STRING" id="361041.VW35_06975"/>
<keyword evidence="6" id="KW-1185">Reference proteome</keyword>
<dbReference type="OrthoDB" id="7157803at2"/>
<evidence type="ECO:0000313" key="6">
    <source>
        <dbReference type="Proteomes" id="UP000033514"/>
    </source>
</evidence>
<evidence type="ECO:0000256" key="1">
    <source>
        <dbReference type="ARBA" id="ARBA00023239"/>
    </source>
</evidence>
<feature type="active site" description="Proton donor/acceptor" evidence="3">
    <location>
        <position position="144"/>
    </location>
</feature>
<feature type="active site" description="Schiff-base intermediate with substrate" evidence="3">
    <location>
        <position position="174"/>
    </location>
</feature>
<reference evidence="5 6" key="1">
    <citation type="submission" date="2015-03" db="EMBL/GenBank/DDBJ databases">
        <authorList>
            <person name="Hassan Y.I."/>
            <person name="Lepp D."/>
            <person name="Zhou T."/>
        </authorList>
    </citation>
    <scope>NUCLEOTIDE SEQUENCE [LARGE SCALE GENOMIC DNA]</scope>
    <source>
        <strain evidence="5 6">GH2-10</strain>
    </source>
</reference>
<dbReference type="PIRSF" id="PIRSF001365">
    <property type="entry name" value="DHDPS"/>
    <property type="match status" value="1"/>
</dbReference>
<dbReference type="PANTHER" id="PTHR12128">
    <property type="entry name" value="DIHYDRODIPICOLINATE SYNTHASE"/>
    <property type="match status" value="1"/>
</dbReference>
<dbReference type="EMBL" id="LAJG01000014">
    <property type="protein sequence ID" value="KKB80165.1"/>
    <property type="molecule type" value="Genomic_DNA"/>
</dbReference>
<dbReference type="SUPFAM" id="SSF51569">
    <property type="entry name" value="Aldolase"/>
    <property type="match status" value="1"/>
</dbReference>
<organism evidence="5 6">
    <name type="scientific">Devosia soli</name>
    <dbReference type="NCBI Taxonomy" id="361041"/>
    <lineage>
        <taxon>Bacteria</taxon>
        <taxon>Pseudomonadati</taxon>
        <taxon>Pseudomonadota</taxon>
        <taxon>Alphaproteobacteria</taxon>
        <taxon>Hyphomicrobiales</taxon>
        <taxon>Devosiaceae</taxon>
        <taxon>Devosia</taxon>
    </lineage>
</organism>
<feature type="binding site" evidence="4">
    <location>
        <position position="215"/>
    </location>
    <ligand>
        <name>pyruvate</name>
        <dbReference type="ChEBI" id="CHEBI:15361"/>
    </ligand>
</feature>
<dbReference type="Gene3D" id="3.20.20.70">
    <property type="entry name" value="Aldolase class I"/>
    <property type="match status" value="1"/>
</dbReference>
<gene>
    <name evidence="5" type="ORF">VW35_06975</name>
</gene>
<dbReference type="GO" id="GO:0008840">
    <property type="term" value="F:4-hydroxy-tetrahydrodipicolinate synthase activity"/>
    <property type="evidence" value="ECO:0007669"/>
    <property type="project" value="TreeGrafter"/>
</dbReference>
<dbReference type="RefSeq" id="WP_046142228.1">
    <property type="nucleotide sequence ID" value="NZ_LAJG01000014.1"/>
</dbReference>
<sequence length="309" mass="33209">MNPAKNLPVSGVFCASATPVLENGAPDHAAFAAHCRALIEEGCDGVALLGTTGEANSFSIAQRQELLEKVIAAGLDPQRLLPGTSQTNVPDSVTLLKYAVEAGVKACVVLPPFYYKGVSDEGLFRFYAELIEGVGSDDLRVILYHIPPIAQIGISLELTARLREAFPGVIVGVKDSSGKIESMEAFATAFQDFSVLAGADPFMLPLLRSGGAGCITSSSNLIGKHLRVVFDNWFDETKSAEVDAAQARINAWRDLSNAYVQLPTIKAMLAKRRNHAGWTRVRPPLVELTGVELDKVWAKMAELEAQENA</sequence>
<feature type="binding site" evidence="4">
    <location>
        <position position="52"/>
    </location>
    <ligand>
        <name>pyruvate</name>
        <dbReference type="ChEBI" id="CHEBI:15361"/>
    </ligand>
</feature>